<protein>
    <submittedName>
        <fullName evidence="2">FAD-dependent monooxygenase</fullName>
    </submittedName>
</protein>
<dbReference type="SUPFAM" id="SSF51905">
    <property type="entry name" value="FAD/NAD(P)-binding domain"/>
    <property type="match status" value="1"/>
</dbReference>
<accession>A0ABY3VT87</accession>
<dbReference type="GO" id="GO:0004497">
    <property type="term" value="F:monooxygenase activity"/>
    <property type="evidence" value="ECO:0007669"/>
    <property type="project" value="UniProtKB-KW"/>
</dbReference>
<dbReference type="EMBL" id="CP092488">
    <property type="protein sequence ID" value="UMB70719.1"/>
    <property type="molecule type" value="Genomic_DNA"/>
</dbReference>
<dbReference type="PANTHER" id="PTHR43422:SF3">
    <property type="entry name" value="THIAMINE THIAZOLE SYNTHASE"/>
    <property type="match status" value="1"/>
</dbReference>
<feature type="domain" description="FAD-binding" evidence="1">
    <location>
        <begin position="7"/>
        <end position="349"/>
    </location>
</feature>
<evidence type="ECO:0000313" key="3">
    <source>
        <dbReference type="Proteomes" id="UP001055336"/>
    </source>
</evidence>
<evidence type="ECO:0000313" key="2">
    <source>
        <dbReference type="EMBL" id="UMB70719.1"/>
    </source>
</evidence>
<reference evidence="2" key="1">
    <citation type="submission" date="2022-08" db="EMBL/GenBank/DDBJ databases">
        <title>Whole genome sequencing of non-tuberculosis mycobacteria type-strains.</title>
        <authorList>
            <person name="Igarashi Y."/>
            <person name="Osugi A."/>
            <person name="Mitarai S."/>
        </authorList>
    </citation>
    <scope>NUCLEOTIDE SEQUENCE</scope>
    <source>
        <strain evidence="2">DSM 45127</strain>
    </source>
</reference>
<evidence type="ECO:0000259" key="1">
    <source>
        <dbReference type="Pfam" id="PF01494"/>
    </source>
</evidence>
<dbReference type="InterPro" id="IPR002938">
    <property type="entry name" value="FAD-bd"/>
</dbReference>
<gene>
    <name evidence="2" type="ORF">MKK62_05270</name>
</gene>
<keyword evidence="3" id="KW-1185">Reference proteome</keyword>
<proteinExistence type="predicted"/>
<dbReference type="PANTHER" id="PTHR43422">
    <property type="entry name" value="THIAMINE THIAZOLE SYNTHASE"/>
    <property type="match status" value="1"/>
</dbReference>
<dbReference type="RefSeq" id="WP_240262480.1">
    <property type="nucleotide sequence ID" value="NZ_CP092488.2"/>
</dbReference>
<dbReference type="Proteomes" id="UP001055336">
    <property type="component" value="Chromosome"/>
</dbReference>
<name>A0ABY3VT87_9MYCO</name>
<keyword evidence="2" id="KW-0560">Oxidoreductase</keyword>
<dbReference type="InterPro" id="IPR036188">
    <property type="entry name" value="FAD/NAD-bd_sf"/>
</dbReference>
<dbReference type="Gene3D" id="3.50.50.60">
    <property type="entry name" value="FAD/NAD(P)-binding domain"/>
    <property type="match status" value="1"/>
</dbReference>
<dbReference type="Pfam" id="PF01494">
    <property type="entry name" value="FAD_binding_3"/>
    <property type="match status" value="1"/>
</dbReference>
<sequence>MRAGRAIVCGAGIGGLLAARVLSDFYDAVTIVERDKLSDGAVPRRGVRQGRHSHVLTSRGLQEFAMLFPGLREQLVAAGATVCDDGDLSRVSIRVAGREYNRSCTFADPESVVVYLLSRPLLEAVVRERVRRIGNVQFLDGHDVVEPVAMRPGRITGARLFDRKAGVERVLDADLVVDAMGRGARTPSFLDSLGYGRPTTEHSTANATYASQLLRIPAGVVNEKMTMVFPEPALPTGGALSSYEDNTWMLTVYRLDQLDPPADYAELIELATRFVSPALTEALRAGAEPLGQMDVFRYPGGAWRRYDQMPQFPDGLLVFGDAICSLSPIYTQGMTVAALQAVALRDCLAQSGLELSRRFFAAAAAVIGPQWTSNQFNDLYMYTSDDRPAVSEELLFLREEVLLAAESSSMLTEKLFRTMNLVDPPADYSPLLV</sequence>
<organism evidence="2 3">
    <name type="scientific">Mycobacterium paraterrae</name>
    <dbReference type="NCBI Taxonomy" id="577492"/>
    <lineage>
        <taxon>Bacteria</taxon>
        <taxon>Bacillati</taxon>
        <taxon>Actinomycetota</taxon>
        <taxon>Actinomycetes</taxon>
        <taxon>Mycobacteriales</taxon>
        <taxon>Mycobacteriaceae</taxon>
        <taxon>Mycobacterium</taxon>
    </lineage>
</organism>
<keyword evidence="2" id="KW-0503">Monooxygenase</keyword>